<dbReference type="InterPro" id="IPR050367">
    <property type="entry name" value="APC_superfamily"/>
</dbReference>
<dbReference type="PIRSF" id="PIRSF006060">
    <property type="entry name" value="AA_transporter"/>
    <property type="match status" value="1"/>
</dbReference>
<evidence type="ECO:0000256" key="6">
    <source>
        <dbReference type="SAM" id="MobiDB-lite"/>
    </source>
</evidence>
<name>A0A4Q8AQJ0_9MICO</name>
<feature type="transmembrane region" description="Helical" evidence="7">
    <location>
        <begin position="378"/>
        <end position="396"/>
    </location>
</feature>
<dbReference type="Gene3D" id="1.20.1740.10">
    <property type="entry name" value="Amino acid/polyamine transporter I"/>
    <property type="match status" value="1"/>
</dbReference>
<evidence type="ECO:0000256" key="5">
    <source>
        <dbReference type="ARBA" id="ARBA00023136"/>
    </source>
</evidence>
<keyword evidence="4 7" id="KW-1133">Transmembrane helix</keyword>
<dbReference type="GO" id="GO:0022857">
    <property type="term" value="F:transmembrane transporter activity"/>
    <property type="evidence" value="ECO:0007669"/>
    <property type="project" value="InterPro"/>
</dbReference>
<feature type="transmembrane region" description="Helical" evidence="7">
    <location>
        <begin position="49"/>
        <end position="73"/>
    </location>
</feature>
<keyword evidence="9" id="KW-1185">Reference proteome</keyword>
<evidence type="ECO:0000256" key="3">
    <source>
        <dbReference type="ARBA" id="ARBA00022692"/>
    </source>
</evidence>
<reference evidence="8 9" key="1">
    <citation type="submission" date="2019-02" db="EMBL/GenBank/DDBJ databases">
        <title>Sequencing the genomes of 1000 actinobacteria strains.</title>
        <authorList>
            <person name="Klenk H.-P."/>
        </authorList>
    </citation>
    <scope>NUCLEOTIDE SEQUENCE [LARGE SCALE GENOMIC DNA]</scope>
    <source>
        <strain evidence="8 9">DSM 18319</strain>
    </source>
</reference>
<gene>
    <name evidence="8" type="ORF">EV379_2839</name>
</gene>
<evidence type="ECO:0000313" key="9">
    <source>
        <dbReference type="Proteomes" id="UP000291483"/>
    </source>
</evidence>
<organism evidence="8 9">
    <name type="scientific">Microterricola gilva</name>
    <dbReference type="NCBI Taxonomy" id="393267"/>
    <lineage>
        <taxon>Bacteria</taxon>
        <taxon>Bacillati</taxon>
        <taxon>Actinomycetota</taxon>
        <taxon>Actinomycetes</taxon>
        <taxon>Micrococcales</taxon>
        <taxon>Microbacteriaceae</taxon>
        <taxon>Microterricola</taxon>
    </lineage>
</organism>
<feature type="transmembrane region" description="Helical" evidence="7">
    <location>
        <begin position="158"/>
        <end position="177"/>
    </location>
</feature>
<keyword evidence="2" id="KW-1003">Cell membrane</keyword>
<evidence type="ECO:0000256" key="7">
    <source>
        <dbReference type="SAM" id="Phobius"/>
    </source>
</evidence>
<feature type="transmembrane region" description="Helical" evidence="7">
    <location>
        <begin position="223"/>
        <end position="251"/>
    </location>
</feature>
<feature type="transmembrane region" description="Helical" evidence="7">
    <location>
        <begin position="21"/>
        <end position="43"/>
    </location>
</feature>
<feature type="transmembrane region" description="Helical" evidence="7">
    <location>
        <begin position="94"/>
        <end position="115"/>
    </location>
</feature>
<dbReference type="AlphaFoldDB" id="A0A4Q8AQJ0"/>
<feature type="transmembrane region" description="Helical" evidence="7">
    <location>
        <begin position="271"/>
        <end position="293"/>
    </location>
</feature>
<comment type="subcellular location">
    <subcellularLocation>
        <location evidence="1">Cell membrane</location>
        <topology evidence="1">Multi-pass membrane protein</topology>
    </subcellularLocation>
</comment>
<accession>A0A4Q8AQJ0</accession>
<dbReference type="Pfam" id="PF13520">
    <property type="entry name" value="AA_permease_2"/>
    <property type="match status" value="1"/>
</dbReference>
<dbReference type="PANTHER" id="PTHR42770:SF13">
    <property type="entry name" value="L-METHIONINE_BRANCHED-CHAIN AMINO ACID EXPORTER YJEH"/>
    <property type="match status" value="1"/>
</dbReference>
<feature type="transmembrane region" description="Helical" evidence="7">
    <location>
        <begin position="352"/>
        <end position="371"/>
    </location>
</feature>
<dbReference type="OrthoDB" id="9117841at2"/>
<feature type="transmembrane region" description="Helical" evidence="7">
    <location>
        <begin position="127"/>
        <end position="146"/>
    </location>
</feature>
<evidence type="ECO:0000256" key="2">
    <source>
        <dbReference type="ARBA" id="ARBA00022475"/>
    </source>
</evidence>
<dbReference type="InterPro" id="IPR002293">
    <property type="entry name" value="AA/rel_permease1"/>
</dbReference>
<comment type="caution">
    <text evidence="8">The sequence shown here is derived from an EMBL/GenBank/DDBJ whole genome shotgun (WGS) entry which is preliminary data.</text>
</comment>
<evidence type="ECO:0000313" key="8">
    <source>
        <dbReference type="EMBL" id="RZU66481.1"/>
    </source>
</evidence>
<dbReference type="GO" id="GO:0005886">
    <property type="term" value="C:plasma membrane"/>
    <property type="evidence" value="ECO:0007669"/>
    <property type="project" value="UniProtKB-SubCell"/>
</dbReference>
<keyword evidence="5 7" id="KW-0472">Membrane</keyword>
<feature type="transmembrane region" description="Helical" evidence="7">
    <location>
        <begin position="402"/>
        <end position="418"/>
    </location>
</feature>
<feature type="transmembrane region" description="Helical" evidence="7">
    <location>
        <begin position="326"/>
        <end position="346"/>
    </location>
</feature>
<evidence type="ECO:0000256" key="4">
    <source>
        <dbReference type="ARBA" id="ARBA00022989"/>
    </source>
</evidence>
<dbReference type="EMBL" id="SHLC01000001">
    <property type="protein sequence ID" value="RZU66481.1"/>
    <property type="molecule type" value="Genomic_DNA"/>
</dbReference>
<feature type="transmembrane region" description="Helical" evidence="7">
    <location>
        <begin position="189"/>
        <end position="211"/>
    </location>
</feature>
<proteinExistence type="predicted"/>
<feature type="region of interest" description="Disordered" evidence="6">
    <location>
        <begin position="428"/>
        <end position="466"/>
    </location>
</feature>
<sequence length="466" mass="47355">METGAPPVVEHRGSLGLVRGTALYIAAVLGTGILVLPGLTASVAGPGSILAVAAVFLLSIPLAGTFAALAARYPDPGGVASYVRRALGNTPARIAGYWFYFGVCVGGPVVGVLGAEYIVAVLGIDHSAVGIVGLAILVPPFVANLFGLRVSGTVQLGLTVLLLAVVIGVVAVSFPAADPANFQPFLPHGLAGVGAAISLFLWAFAGWEVGTHIAGEFANPRKVIPWATGIAVVVVGVAYLLLQIVTVAVLGPDAGNGPVPLINLVSAVAPGIGPVAVAIVAGVVVLGVINVYLGAFGKLGASLGRDGDLPRWLAKGVEDGAVPRRALSVTAVLIAIYYALMAANGFDLTAFILVHTSCMAAIYAFGMIAAVKILDRWSIGWWMAIVSSVLTIGLLVLAGPNLVIPAVLALAAIVVALVKRRRARQVSTSSTSGAPLTEPAAPPIEPVRPLIEPVEITPTATPLESR</sequence>
<protein>
    <submittedName>
        <fullName evidence="8">Amino acid exporter (AAE family)</fullName>
    </submittedName>
</protein>
<dbReference type="PANTHER" id="PTHR42770">
    <property type="entry name" value="AMINO ACID TRANSPORTER-RELATED"/>
    <property type="match status" value="1"/>
</dbReference>
<keyword evidence="3 7" id="KW-0812">Transmembrane</keyword>
<evidence type="ECO:0000256" key="1">
    <source>
        <dbReference type="ARBA" id="ARBA00004651"/>
    </source>
</evidence>
<dbReference type="Proteomes" id="UP000291483">
    <property type="component" value="Unassembled WGS sequence"/>
</dbReference>